<dbReference type="AlphaFoldDB" id="A0A6A6D5E4"/>
<feature type="non-terminal residue" evidence="2">
    <location>
        <position position="1"/>
    </location>
</feature>
<evidence type="ECO:0000256" key="1">
    <source>
        <dbReference type="SAM" id="MobiDB-lite"/>
    </source>
</evidence>
<reference evidence="2" key="1">
    <citation type="journal article" date="2020" name="Stud. Mycol.">
        <title>101 Dothideomycetes genomes: a test case for predicting lifestyles and emergence of pathogens.</title>
        <authorList>
            <person name="Haridas S."/>
            <person name="Albert R."/>
            <person name="Binder M."/>
            <person name="Bloem J."/>
            <person name="Labutti K."/>
            <person name="Salamov A."/>
            <person name="Andreopoulos B."/>
            <person name="Baker S."/>
            <person name="Barry K."/>
            <person name="Bills G."/>
            <person name="Bluhm B."/>
            <person name="Cannon C."/>
            <person name="Castanera R."/>
            <person name="Culley D."/>
            <person name="Daum C."/>
            <person name="Ezra D."/>
            <person name="Gonzalez J."/>
            <person name="Henrissat B."/>
            <person name="Kuo A."/>
            <person name="Liang C."/>
            <person name="Lipzen A."/>
            <person name="Lutzoni F."/>
            <person name="Magnuson J."/>
            <person name="Mondo S."/>
            <person name="Nolan M."/>
            <person name="Ohm R."/>
            <person name="Pangilinan J."/>
            <person name="Park H.-J."/>
            <person name="Ramirez L."/>
            <person name="Alfaro M."/>
            <person name="Sun H."/>
            <person name="Tritt A."/>
            <person name="Yoshinaga Y."/>
            <person name="Zwiers L.-H."/>
            <person name="Turgeon B."/>
            <person name="Goodwin S."/>
            <person name="Spatafora J."/>
            <person name="Crous P."/>
            <person name="Grigoriev I."/>
        </authorList>
    </citation>
    <scope>NUCLEOTIDE SEQUENCE</scope>
    <source>
        <strain evidence="2">CBS 207.26</strain>
    </source>
</reference>
<gene>
    <name evidence="2" type="ORF">K469DRAFT_694244</name>
</gene>
<evidence type="ECO:0008006" key="4">
    <source>
        <dbReference type="Google" id="ProtNLM"/>
    </source>
</evidence>
<dbReference type="EMBL" id="ML995200">
    <property type="protein sequence ID" value="KAF2174353.1"/>
    <property type="molecule type" value="Genomic_DNA"/>
</dbReference>
<dbReference type="Proteomes" id="UP000800200">
    <property type="component" value="Unassembled WGS sequence"/>
</dbReference>
<accession>A0A6A6D5E4</accession>
<feature type="region of interest" description="Disordered" evidence="1">
    <location>
        <begin position="88"/>
        <end position="138"/>
    </location>
</feature>
<organism evidence="2 3">
    <name type="scientific">Zopfia rhizophila CBS 207.26</name>
    <dbReference type="NCBI Taxonomy" id="1314779"/>
    <lineage>
        <taxon>Eukaryota</taxon>
        <taxon>Fungi</taxon>
        <taxon>Dikarya</taxon>
        <taxon>Ascomycota</taxon>
        <taxon>Pezizomycotina</taxon>
        <taxon>Dothideomycetes</taxon>
        <taxon>Dothideomycetes incertae sedis</taxon>
        <taxon>Zopfiaceae</taxon>
        <taxon>Zopfia</taxon>
    </lineage>
</organism>
<evidence type="ECO:0000313" key="2">
    <source>
        <dbReference type="EMBL" id="KAF2174353.1"/>
    </source>
</evidence>
<name>A0A6A6D5E4_9PEZI</name>
<keyword evidence="3" id="KW-1185">Reference proteome</keyword>
<proteinExistence type="predicted"/>
<protein>
    <recommendedName>
        <fullName evidence="4">Transposase DDE domain-containing protein</fullName>
    </recommendedName>
</protein>
<sequence length="202" mass="21162">VVLGIVAGIGQHRAKGHDARGLSHGGGEVRRVLARADACHGANDQVRVDVEHRGQLGPGTLSMTQAFALAATLAEVLADMARFQPRGVDRRQRRGVDQAGSPGPPEDDHLGVVEDPPFSASGRRRRAATRPSQRCPQSEGFNRALGALKGTLGGALFAVLCGCGHNIRKILAHLRALLAAILASLIDAIAQPDRHPVTAQAA</sequence>
<evidence type="ECO:0000313" key="3">
    <source>
        <dbReference type="Proteomes" id="UP000800200"/>
    </source>
</evidence>